<organism evidence="2 3">
    <name type="scientific">Rhizobium etli (strain CIAT 652)</name>
    <dbReference type="NCBI Taxonomy" id="491916"/>
    <lineage>
        <taxon>Bacteria</taxon>
        <taxon>Pseudomonadati</taxon>
        <taxon>Pseudomonadota</taxon>
        <taxon>Alphaproteobacteria</taxon>
        <taxon>Hyphomicrobiales</taxon>
        <taxon>Rhizobiaceae</taxon>
        <taxon>Rhizobium/Agrobacterium group</taxon>
        <taxon>Rhizobium</taxon>
    </lineage>
</organism>
<name>B3PPS4_RHIE6</name>
<sequence length="144" mass="16180">MAPISAKKQVWSRRRLANRSHQEFNSSHVISIVNGGVCGRSCQRIDIRRRRQRVEGNPEENHRPHHDEASAAQDAPCCDNGCHPKDDLRQAQTCPQTGQQAPHSSRSQSPAPQLRSDAMLSDRRARPLGGVEIDRMQAHLVRQP</sequence>
<feature type="compositionally biased region" description="Polar residues" evidence="1">
    <location>
        <begin position="90"/>
        <end position="111"/>
    </location>
</feature>
<evidence type="ECO:0000313" key="2">
    <source>
        <dbReference type="EMBL" id="ACE91353.1"/>
    </source>
</evidence>
<dbReference type="AlphaFoldDB" id="B3PPS4"/>
<reference evidence="2 3" key="1">
    <citation type="submission" date="2008-04" db="EMBL/GenBank/DDBJ databases">
        <title>Genome diversity and DNA divergence of Rhizobium etli.</title>
        <authorList>
            <person name="Gonzalez V."/>
            <person name="Acosta J.L."/>
            <person name="Santamaria R.I."/>
            <person name="Bustos P."/>
            <person name="Hernandez-Gonzalez I.L."/>
            <person name="Fernandez J.L."/>
            <person name="Diaz R."/>
            <person name="Flores M."/>
            <person name="Mora J."/>
            <person name="Palacios R."/>
            <person name="Davila G."/>
        </authorList>
    </citation>
    <scope>NUCLEOTIDE SEQUENCE [LARGE SCALE GENOMIC DNA]</scope>
    <source>
        <strain evidence="2 3">CIAT 652</strain>
    </source>
</reference>
<dbReference type="HOGENOM" id="CLU_1794907_0_0_5"/>
<protein>
    <submittedName>
        <fullName evidence="2">Uncharacterized protein</fullName>
    </submittedName>
</protein>
<evidence type="ECO:0000313" key="3">
    <source>
        <dbReference type="Proteomes" id="UP000008817"/>
    </source>
</evidence>
<proteinExistence type="predicted"/>
<dbReference type="Proteomes" id="UP000008817">
    <property type="component" value="Chromosome"/>
</dbReference>
<gene>
    <name evidence="2" type="ordered locus">RHECIAT_CH0002399</name>
</gene>
<dbReference type="KEGG" id="rec:RHECIAT_CH0002399"/>
<evidence type="ECO:0000256" key="1">
    <source>
        <dbReference type="SAM" id="MobiDB-lite"/>
    </source>
</evidence>
<feature type="compositionally biased region" description="Basic and acidic residues" evidence="1">
    <location>
        <begin position="53"/>
        <end position="69"/>
    </location>
</feature>
<dbReference type="EMBL" id="CP001074">
    <property type="protein sequence ID" value="ACE91353.1"/>
    <property type="molecule type" value="Genomic_DNA"/>
</dbReference>
<feature type="region of interest" description="Disordered" evidence="1">
    <location>
        <begin position="48"/>
        <end position="144"/>
    </location>
</feature>
<accession>B3PPS4</accession>